<protein>
    <submittedName>
        <fullName evidence="2">Crystallin gamma N</fullName>
    </submittedName>
</protein>
<organism evidence="2 3">
    <name type="scientific">Apteryx owenii</name>
    <name type="common">Little spotted kiwi</name>
    <dbReference type="NCBI Taxonomy" id="8824"/>
    <lineage>
        <taxon>Eukaryota</taxon>
        <taxon>Metazoa</taxon>
        <taxon>Chordata</taxon>
        <taxon>Craniata</taxon>
        <taxon>Vertebrata</taxon>
        <taxon>Euteleostomi</taxon>
        <taxon>Archelosauria</taxon>
        <taxon>Archosauria</taxon>
        <taxon>Dinosauria</taxon>
        <taxon>Saurischia</taxon>
        <taxon>Theropoda</taxon>
        <taxon>Coelurosauria</taxon>
        <taxon>Aves</taxon>
        <taxon>Palaeognathae</taxon>
        <taxon>Apterygiformes</taxon>
        <taxon>Apterygidae</taxon>
        <taxon>Apteryx</taxon>
    </lineage>
</organism>
<feature type="compositionally biased region" description="Low complexity" evidence="1">
    <location>
        <begin position="163"/>
        <end position="173"/>
    </location>
</feature>
<dbReference type="Gene3D" id="2.60.20.10">
    <property type="entry name" value="Crystallins"/>
    <property type="match status" value="1"/>
</dbReference>
<dbReference type="AlphaFoldDB" id="A0A8B9P2E8"/>
<reference evidence="2" key="2">
    <citation type="submission" date="2025-09" db="UniProtKB">
        <authorList>
            <consortium name="Ensembl"/>
        </authorList>
    </citation>
    <scope>IDENTIFICATION</scope>
</reference>
<feature type="compositionally biased region" description="Basic and acidic residues" evidence="1">
    <location>
        <begin position="174"/>
        <end position="184"/>
    </location>
</feature>
<feature type="region of interest" description="Disordered" evidence="1">
    <location>
        <begin position="163"/>
        <end position="202"/>
    </location>
</feature>
<sequence length="202" mass="22875">MTIMNNPDRLLRGQMLHRRKAGGLRGLRELPGERLPQLAELRLRRERRLDLLRPRRLPRAPVRAGARALPRFPPLERPVGMHGEHYRIEIFEGNRFSGRSLEFTEDCSFLQGRGWDKNYVNAIKAYGDGALLLSRGTNQWALITRPVCAICFHLPQGPVQFPPSSSVVTSQVPQEKHRGPEKDTAMMGCSTPKHYSPGSMSC</sequence>
<dbReference type="SUPFAM" id="SSF49695">
    <property type="entry name" value="gamma-Crystallin-like"/>
    <property type="match status" value="1"/>
</dbReference>
<dbReference type="Proteomes" id="UP000694424">
    <property type="component" value="Unplaced"/>
</dbReference>
<evidence type="ECO:0000313" key="3">
    <source>
        <dbReference type="Proteomes" id="UP000694424"/>
    </source>
</evidence>
<evidence type="ECO:0000313" key="2">
    <source>
        <dbReference type="Ensembl" id="ENSAOWP00000004142.1"/>
    </source>
</evidence>
<accession>A0A8B9P2E8</accession>
<dbReference type="InterPro" id="IPR011024">
    <property type="entry name" value="G_crystallin-like"/>
</dbReference>
<dbReference type="Ensembl" id="ENSAOWT00000004748.1">
    <property type="protein sequence ID" value="ENSAOWP00000004142.1"/>
    <property type="gene ID" value="ENSAOWG00000002905.1"/>
</dbReference>
<keyword evidence="3" id="KW-1185">Reference proteome</keyword>
<evidence type="ECO:0000256" key="1">
    <source>
        <dbReference type="SAM" id="MobiDB-lite"/>
    </source>
</evidence>
<reference evidence="2" key="1">
    <citation type="submission" date="2025-08" db="UniProtKB">
        <authorList>
            <consortium name="Ensembl"/>
        </authorList>
    </citation>
    <scope>IDENTIFICATION</scope>
</reference>
<proteinExistence type="predicted"/>
<name>A0A8B9P2E8_APTOW</name>